<evidence type="ECO:0000313" key="2">
    <source>
        <dbReference type="Proteomes" id="UP000035763"/>
    </source>
</evidence>
<dbReference type="AlphaFoldDB" id="W6JU92"/>
<reference evidence="1 2" key="1">
    <citation type="journal article" date="2013" name="ISME J.">
        <title>A metabolic model for members of the genus Tetrasphaera involved in enhanced biological phosphorus removal.</title>
        <authorList>
            <person name="Kristiansen R."/>
            <person name="Nguyen H.T.T."/>
            <person name="Saunders A.M."/>
            <person name="Nielsen J.L."/>
            <person name="Wimmer R."/>
            <person name="Le V.Q."/>
            <person name="McIlroy S.J."/>
            <person name="Petrovski S."/>
            <person name="Seviour R.J."/>
            <person name="Calteau A."/>
            <person name="Nielsen K.L."/>
            <person name="Nielsen P.H."/>
        </authorList>
    </citation>
    <scope>NUCLEOTIDE SEQUENCE [LARGE SCALE GENOMIC DNA]</scope>
    <source>
        <strain evidence="1 2">Ben110</strain>
    </source>
</reference>
<evidence type="ECO:0000313" key="1">
    <source>
        <dbReference type="EMBL" id="CCH72928.1"/>
    </source>
</evidence>
<name>W6JU92_9MICO</name>
<proteinExistence type="predicted"/>
<protein>
    <submittedName>
        <fullName evidence="1">Uncharacterized protein</fullName>
    </submittedName>
</protein>
<gene>
    <name evidence="1" type="ORF">BN11_2100004</name>
</gene>
<sequence>MAEINAMLAQAPPRLREALLLAFIDRLTRPT</sequence>
<dbReference type="EMBL" id="CAJA01000125">
    <property type="protein sequence ID" value="CCH72928.1"/>
    <property type="molecule type" value="Genomic_DNA"/>
</dbReference>
<accession>W6JU92</accession>
<organism evidence="1 2">
    <name type="scientific">Nostocoides australiense Ben110</name>
    <dbReference type="NCBI Taxonomy" id="1193182"/>
    <lineage>
        <taxon>Bacteria</taxon>
        <taxon>Bacillati</taxon>
        <taxon>Actinomycetota</taxon>
        <taxon>Actinomycetes</taxon>
        <taxon>Micrococcales</taxon>
        <taxon>Intrasporangiaceae</taxon>
        <taxon>Nostocoides</taxon>
    </lineage>
</organism>
<comment type="caution">
    <text evidence="1">The sequence shown here is derived from an EMBL/GenBank/DDBJ whole genome shotgun (WGS) entry which is preliminary data.</text>
</comment>
<dbReference type="Proteomes" id="UP000035763">
    <property type="component" value="Unassembled WGS sequence"/>
</dbReference>
<keyword evidence="2" id="KW-1185">Reference proteome</keyword>